<evidence type="ECO:0000256" key="1">
    <source>
        <dbReference type="ARBA" id="ARBA00023015"/>
    </source>
</evidence>
<feature type="domain" description="HTH araC/xylS-type" evidence="4">
    <location>
        <begin position="163"/>
        <end position="261"/>
    </location>
</feature>
<evidence type="ECO:0000259" key="4">
    <source>
        <dbReference type="PROSITE" id="PS01124"/>
    </source>
</evidence>
<dbReference type="Pfam" id="PF12833">
    <property type="entry name" value="HTH_18"/>
    <property type="match status" value="1"/>
</dbReference>
<comment type="caution">
    <text evidence="5">The sequence shown here is derived from an EMBL/GenBank/DDBJ whole genome shotgun (WGS) entry which is preliminary data.</text>
</comment>
<evidence type="ECO:0000313" key="6">
    <source>
        <dbReference type="Proteomes" id="UP000619078"/>
    </source>
</evidence>
<dbReference type="AlphaFoldDB" id="A0A926S7V2"/>
<keyword evidence="6" id="KW-1185">Reference proteome</keyword>
<dbReference type="PANTHER" id="PTHR46796">
    <property type="entry name" value="HTH-TYPE TRANSCRIPTIONAL ACTIVATOR RHAS-RELATED"/>
    <property type="match status" value="1"/>
</dbReference>
<evidence type="ECO:0000256" key="3">
    <source>
        <dbReference type="ARBA" id="ARBA00023163"/>
    </source>
</evidence>
<dbReference type="InterPro" id="IPR050204">
    <property type="entry name" value="AraC_XylS_family_regulators"/>
</dbReference>
<keyword evidence="2" id="KW-0238">DNA-binding</keyword>
<keyword evidence="3" id="KW-0804">Transcription</keyword>
<dbReference type="PANTHER" id="PTHR46796:SF13">
    <property type="entry name" value="HTH-TYPE TRANSCRIPTIONAL ACTIVATOR RHAS"/>
    <property type="match status" value="1"/>
</dbReference>
<dbReference type="Pfam" id="PF20240">
    <property type="entry name" value="DUF6597"/>
    <property type="match status" value="1"/>
</dbReference>
<protein>
    <submittedName>
        <fullName evidence="5">AraC family transcriptional regulator</fullName>
    </submittedName>
</protein>
<organism evidence="5 6">
    <name type="scientific">Mucilaginibacter glaciei</name>
    <dbReference type="NCBI Taxonomy" id="2772109"/>
    <lineage>
        <taxon>Bacteria</taxon>
        <taxon>Pseudomonadati</taxon>
        <taxon>Bacteroidota</taxon>
        <taxon>Sphingobacteriia</taxon>
        <taxon>Sphingobacteriales</taxon>
        <taxon>Sphingobacteriaceae</taxon>
        <taxon>Mucilaginibacter</taxon>
    </lineage>
</organism>
<dbReference type="GO" id="GO:0043565">
    <property type="term" value="F:sequence-specific DNA binding"/>
    <property type="evidence" value="ECO:0007669"/>
    <property type="project" value="InterPro"/>
</dbReference>
<dbReference type="InterPro" id="IPR046532">
    <property type="entry name" value="DUF6597"/>
</dbReference>
<accession>A0A926S7V2</accession>
<dbReference type="Gene3D" id="1.10.10.60">
    <property type="entry name" value="Homeodomain-like"/>
    <property type="match status" value="1"/>
</dbReference>
<dbReference type="SMART" id="SM00342">
    <property type="entry name" value="HTH_ARAC"/>
    <property type="match status" value="1"/>
</dbReference>
<dbReference type="InterPro" id="IPR018060">
    <property type="entry name" value="HTH_AraC"/>
</dbReference>
<evidence type="ECO:0000313" key="5">
    <source>
        <dbReference type="EMBL" id="MBD1395081.1"/>
    </source>
</evidence>
<keyword evidence="1" id="KW-0805">Transcription regulation</keyword>
<dbReference type="EMBL" id="JACWMX010000009">
    <property type="protein sequence ID" value="MBD1395081.1"/>
    <property type="molecule type" value="Genomic_DNA"/>
</dbReference>
<name>A0A926S7V2_9SPHI</name>
<sequence>MLRYLYPDQITAQYIKHYFLLSFVFDARNKVPVKPYPACPDQGITFYVRGDLFSEIPGIKVSEKRARSVIMGQNTCRHNLYPPNDYIMFHVRFQPGAFYQLFKIPMTEFIDQNIDAELVLGNVIKELNEQMANTKNPEDFQFIFERFLWKKIGQAKDFIHPVDKIGGLILNCPQNFRFETYANLACLSISQFERTFTRQIGISPKFYARICRFYQAYGLKQQCPHLSWLTIAIQTGYSDYQHLVKDFKQFSGNTPNSLITESEHAPERVLGYTDFSATGLFHRI</sequence>
<proteinExistence type="predicted"/>
<dbReference type="GO" id="GO:0003700">
    <property type="term" value="F:DNA-binding transcription factor activity"/>
    <property type="evidence" value="ECO:0007669"/>
    <property type="project" value="InterPro"/>
</dbReference>
<gene>
    <name evidence="5" type="ORF">IDJ76_18390</name>
</gene>
<evidence type="ECO:0000256" key="2">
    <source>
        <dbReference type="ARBA" id="ARBA00023125"/>
    </source>
</evidence>
<dbReference type="Proteomes" id="UP000619078">
    <property type="component" value="Unassembled WGS sequence"/>
</dbReference>
<reference evidence="5" key="1">
    <citation type="submission" date="2020-09" db="EMBL/GenBank/DDBJ databases">
        <title>Novel species of Mucilaginibacter isolated from a glacier on the Tibetan Plateau.</title>
        <authorList>
            <person name="Liu Q."/>
            <person name="Xin Y.-H."/>
        </authorList>
    </citation>
    <scope>NUCLEOTIDE SEQUENCE</scope>
    <source>
        <strain evidence="5">ZB1P21</strain>
    </source>
</reference>
<dbReference type="PROSITE" id="PS01124">
    <property type="entry name" value="HTH_ARAC_FAMILY_2"/>
    <property type="match status" value="1"/>
</dbReference>